<comment type="caution">
    <text evidence="1">The sequence shown here is derived from an EMBL/GenBank/DDBJ whole genome shotgun (WGS) entry which is preliminary data.</text>
</comment>
<dbReference type="Pfam" id="PF13911">
    <property type="entry name" value="AhpC-TSA_2"/>
    <property type="match status" value="1"/>
</dbReference>
<dbReference type="RefSeq" id="WP_190576448.1">
    <property type="nucleotide sequence ID" value="NZ_CAWPQU010000034.1"/>
</dbReference>
<dbReference type="InterPro" id="IPR032801">
    <property type="entry name" value="PXL2A/B/C"/>
</dbReference>
<evidence type="ECO:0000313" key="2">
    <source>
        <dbReference type="Proteomes" id="UP000618445"/>
    </source>
</evidence>
<gene>
    <name evidence="1" type="ORF">H6G05_03790</name>
</gene>
<protein>
    <submittedName>
        <fullName evidence="1">AhpC/TSA family protein</fullName>
    </submittedName>
</protein>
<reference evidence="1 2" key="1">
    <citation type="journal article" date="2020" name="ISME J.">
        <title>Comparative genomics reveals insights into cyanobacterial evolution and habitat adaptation.</title>
        <authorList>
            <person name="Chen M.Y."/>
            <person name="Teng W.K."/>
            <person name="Zhao L."/>
            <person name="Hu C.X."/>
            <person name="Zhou Y.K."/>
            <person name="Han B.P."/>
            <person name="Song L.R."/>
            <person name="Shu W.S."/>
        </authorList>
    </citation>
    <scope>NUCLEOTIDE SEQUENCE [LARGE SCALE GENOMIC DNA]</scope>
    <source>
        <strain evidence="1 2">FACHB-1050</strain>
    </source>
</reference>
<dbReference type="EMBL" id="JACJQY010000004">
    <property type="protein sequence ID" value="MBD2315970.1"/>
    <property type="molecule type" value="Genomic_DNA"/>
</dbReference>
<name>A0ABR8C6A9_9CYAN</name>
<proteinExistence type="predicted"/>
<accession>A0ABR8C6A9</accession>
<dbReference type="Proteomes" id="UP000618445">
    <property type="component" value="Unassembled WGS sequence"/>
</dbReference>
<sequence>MQQTTYEILSQTQRQRVSDGEVASIFDNCPSAFRKLILVLPQLGDFDSLEYIWWIQRDIERLKLAEIAVRAIGIGDRQSGEYFCKFTGFDPSWMFVDATGELHRQLNLYSGLTTKFPLLSSGQSAWINLMLMCAGIGSQGTLKEVFRGYRGDRFAPQLIGDQEIIKASPLPALKGSLFKWAGGSGFQRPFELATLRLRNMAEVLGNWNAYVPDASYMTQRGGTFLFDAQNALVYEHRDRGILGFAANLSYPLSFLFIDQDARPNSQEIINA</sequence>
<evidence type="ECO:0000313" key="1">
    <source>
        <dbReference type="EMBL" id="MBD2315970.1"/>
    </source>
</evidence>
<keyword evidence="2" id="KW-1185">Reference proteome</keyword>
<organism evidence="1 2">
    <name type="scientific">Phormidium tenue FACHB-1050</name>
    <dbReference type="NCBI Taxonomy" id="2692857"/>
    <lineage>
        <taxon>Bacteria</taxon>
        <taxon>Bacillati</taxon>
        <taxon>Cyanobacteriota</taxon>
        <taxon>Cyanophyceae</taxon>
        <taxon>Oscillatoriophycideae</taxon>
        <taxon>Oscillatoriales</taxon>
        <taxon>Oscillatoriaceae</taxon>
        <taxon>Phormidium</taxon>
    </lineage>
</organism>